<feature type="region of interest" description="Disordered" evidence="1">
    <location>
        <begin position="191"/>
        <end position="211"/>
    </location>
</feature>
<dbReference type="Gene3D" id="1.10.260.40">
    <property type="entry name" value="lambda repressor-like DNA-binding domains"/>
    <property type="match status" value="1"/>
</dbReference>
<organism evidence="3">
    <name type="scientific">bioreactor metagenome</name>
    <dbReference type="NCBI Taxonomy" id="1076179"/>
    <lineage>
        <taxon>unclassified sequences</taxon>
        <taxon>metagenomes</taxon>
        <taxon>ecological metagenomes</taxon>
    </lineage>
</organism>
<name>A0A644Y3V5_9ZZZZ</name>
<sequence>MERELLTHLDNRRDVRGSQPTGRYVTLFLTEREQTGEKGLMRIEEVAGANMRTARNRRAWSQANLGEHLAPYLGEPWARVQAISAAETGKRAFTAAELVTIGHVLGVSVADLLAPPSGVTTVTAGELSIDLDQFKRDAWLSALMAGQQRFRDLSKAQRALDASARGIAGQMLADPEMAAYVLDGLQAERRAHEDDEPLPPDVDPANPSGLRSDLDRSLLQFLELVEAEYRNLKENER</sequence>
<dbReference type="PROSITE" id="PS50943">
    <property type="entry name" value="HTH_CROC1"/>
    <property type="match status" value="1"/>
</dbReference>
<accession>A0A644Y3V5</accession>
<dbReference type="AlphaFoldDB" id="A0A644Y3V5"/>
<dbReference type="SUPFAM" id="SSF47413">
    <property type="entry name" value="lambda repressor-like DNA-binding domains"/>
    <property type="match status" value="1"/>
</dbReference>
<dbReference type="CDD" id="cd00093">
    <property type="entry name" value="HTH_XRE"/>
    <property type="match status" value="1"/>
</dbReference>
<proteinExistence type="predicted"/>
<evidence type="ECO:0000259" key="2">
    <source>
        <dbReference type="PROSITE" id="PS50943"/>
    </source>
</evidence>
<dbReference type="GO" id="GO:0003677">
    <property type="term" value="F:DNA binding"/>
    <property type="evidence" value="ECO:0007669"/>
    <property type="project" value="InterPro"/>
</dbReference>
<feature type="domain" description="HTH cro/C1-type" evidence="2">
    <location>
        <begin position="80"/>
        <end position="112"/>
    </location>
</feature>
<reference evidence="3" key="1">
    <citation type="submission" date="2019-08" db="EMBL/GenBank/DDBJ databases">
        <authorList>
            <person name="Kucharzyk K."/>
            <person name="Murdoch R.W."/>
            <person name="Higgins S."/>
            <person name="Loffler F."/>
        </authorList>
    </citation>
    <scope>NUCLEOTIDE SEQUENCE</scope>
</reference>
<evidence type="ECO:0000313" key="3">
    <source>
        <dbReference type="EMBL" id="MPM23206.1"/>
    </source>
</evidence>
<dbReference type="EMBL" id="VSSQ01003977">
    <property type="protein sequence ID" value="MPM23206.1"/>
    <property type="molecule type" value="Genomic_DNA"/>
</dbReference>
<gene>
    <name evidence="3" type="ORF">SDC9_69671</name>
</gene>
<dbReference type="InterPro" id="IPR010982">
    <property type="entry name" value="Lambda_DNA-bd_dom_sf"/>
</dbReference>
<dbReference type="InterPro" id="IPR001387">
    <property type="entry name" value="Cro/C1-type_HTH"/>
</dbReference>
<protein>
    <recommendedName>
        <fullName evidence="2">HTH cro/C1-type domain-containing protein</fullName>
    </recommendedName>
</protein>
<comment type="caution">
    <text evidence="3">The sequence shown here is derived from an EMBL/GenBank/DDBJ whole genome shotgun (WGS) entry which is preliminary data.</text>
</comment>
<evidence type="ECO:0000256" key="1">
    <source>
        <dbReference type="SAM" id="MobiDB-lite"/>
    </source>
</evidence>